<feature type="domain" description="Phosphotyrosine protein phosphatase I" evidence="1">
    <location>
        <begin position="5"/>
        <end position="178"/>
    </location>
</feature>
<sequence>MSDLARVLMVCTGNICRSPAMHYLAARDWAGAAEVSSAGTHAETGMDATPDIRRSAADRGLAIPRHRPMQLTAAFVSRADLVLVATEAHARWISSEMGGLPDHVFGLKQAAALALRADAPGGDTAAEHLRGAAAALLAEQRREPAPLRSLDDPWARDPGTYDRVIGDIFEAVSALTTWARVG</sequence>
<accession>A0A7Y9ZB84</accession>
<dbReference type="SMART" id="SM00226">
    <property type="entry name" value="LMWPc"/>
    <property type="match status" value="1"/>
</dbReference>
<dbReference type="InterPro" id="IPR036196">
    <property type="entry name" value="Ptyr_pPase_sf"/>
</dbReference>
<gene>
    <name evidence="2" type="ORF">BKA03_002311</name>
</gene>
<name>A0A7Y9ZB84_9MICO</name>
<keyword evidence="3" id="KW-1185">Reference proteome</keyword>
<evidence type="ECO:0000313" key="3">
    <source>
        <dbReference type="Proteomes" id="UP000547973"/>
    </source>
</evidence>
<evidence type="ECO:0000259" key="1">
    <source>
        <dbReference type="SMART" id="SM00226"/>
    </source>
</evidence>
<dbReference type="OrthoDB" id="9784339at2"/>
<dbReference type="Pfam" id="PF01451">
    <property type="entry name" value="LMWPc"/>
    <property type="match status" value="1"/>
</dbReference>
<dbReference type="SUPFAM" id="SSF52788">
    <property type="entry name" value="Phosphotyrosine protein phosphatases I"/>
    <property type="match status" value="1"/>
</dbReference>
<dbReference type="RefSeq" id="WP_062074066.1">
    <property type="nucleotide sequence ID" value="NZ_BBRC01000002.1"/>
</dbReference>
<protein>
    <submittedName>
        <fullName evidence="2">Protein-tyrosine-phosphatase</fullName>
    </submittedName>
</protein>
<organism evidence="2 3">
    <name type="scientific">Demequina lutea</name>
    <dbReference type="NCBI Taxonomy" id="431489"/>
    <lineage>
        <taxon>Bacteria</taxon>
        <taxon>Bacillati</taxon>
        <taxon>Actinomycetota</taxon>
        <taxon>Actinomycetes</taxon>
        <taxon>Micrococcales</taxon>
        <taxon>Demequinaceae</taxon>
        <taxon>Demequina</taxon>
    </lineage>
</organism>
<proteinExistence type="predicted"/>
<dbReference type="InterPro" id="IPR023485">
    <property type="entry name" value="Ptyr_pPase"/>
</dbReference>
<dbReference type="Gene3D" id="3.40.50.2300">
    <property type="match status" value="1"/>
</dbReference>
<comment type="caution">
    <text evidence="2">The sequence shown here is derived from an EMBL/GenBank/DDBJ whole genome shotgun (WGS) entry which is preliminary data.</text>
</comment>
<dbReference type="Proteomes" id="UP000547973">
    <property type="component" value="Unassembled WGS sequence"/>
</dbReference>
<reference evidence="2 3" key="1">
    <citation type="submission" date="2020-07" db="EMBL/GenBank/DDBJ databases">
        <title>Sequencing the genomes of 1000 actinobacteria strains.</title>
        <authorList>
            <person name="Klenk H.-P."/>
        </authorList>
    </citation>
    <scope>NUCLEOTIDE SEQUENCE [LARGE SCALE GENOMIC DNA]</scope>
    <source>
        <strain evidence="2 3">DSM 19970</strain>
    </source>
</reference>
<dbReference type="EMBL" id="JACBZO010000001">
    <property type="protein sequence ID" value="NYI42192.1"/>
    <property type="molecule type" value="Genomic_DNA"/>
</dbReference>
<dbReference type="AlphaFoldDB" id="A0A7Y9ZB84"/>
<evidence type="ECO:0000313" key="2">
    <source>
        <dbReference type="EMBL" id="NYI42192.1"/>
    </source>
</evidence>